<keyword evidence="1" id="KW-0812">Transmembrane</keyword>
<dbReference type="InterPro" id="IPR036466">
    <property type="entry name" value="Pollen_allergen_ole-e-6_sf"/>
</dbReference>
<evidence type="ECO:0000313" key="3">
    <source>
        <dbReference type="EMBL" id="MCL7032174.1"/>
    </source>
</evidence>
<dbReference type="PANTHER" id="PTHR35632">
    <property type="entry name" value="MAJOR POLLEN ALLERGEN OLE E 6-LIKE"/>
    <property type="match status" value="1"/>
</dbReference>
<feature type="transmembrane region" description="Helical" evidence="1">
    <location>
        <begin position="99"/>
        <end position="118"/>
    </location>
</feature>
<dbReference type="Proteomes" id="UP001177140">
    <property type="component" value="Unassembled WGS sequence"/>
</dbReference>
<proteinExistence type="predicted"/>
<dbReference type="Pfam" id="PF09253">
    <property type="entry name" value="Ole_e_6"/>
    <property type="match status" value="1"/>
</dbReference>
<evidence type="ECO:0000313" key="4">
    <source>
        <dbReference type="Proteomes" id="UP001177140"/>
    </source>
</evidence>
<dbReference type="PANTHER" id="PTHR35632:SF1">
    <property type="entry name" value="MAJOR POLLEN ALLERGEN OLE E 6-LIKE"/>
    <property type="match status" value="1"/>
</dbReference>
<keyword evidence="1" id="KW-0472">Membrane</keyword>
<dbReference type="InterPro" id="IPR015333">
    <property type="entry name" value="Pollen_allergen_ole-e-6"/>
</dbReference>
<organism evidence="3 4">
    <name type="scientific">Papaver nudicaule</name>
    <name type="common">Iceland poppy</name>
    <dbReference type="NCBI Taxonomy" id="74823"/>
    <lineage>
        <taxon>Eukaryota</taxon>
        <taxon>Viridiplantae</taxon>
        <taxon>Streptophyta</taxon>
        <taxon>Embryophyta</taxon>
        <taxon>Tracheophyta</taxon>
        <taxon>Spermatophyta</taxon>
        <taxon>Magnoliopsida</taxon>
        <taxon>Ranunculales</taxon>
        <taxon>Papaveraceae</taxon>
        <taxon>Papaveroideae</taxon>
        <taxon>Papaver</taxon>
    </lineage>
</organism>
<keyword evidence="1" id="KW-1133">Transmembrane helix</keyword>
<protein>
    <submittedName>
        <fullName evidence="3">Uncharacterized protein</fullName>
    </submittedName>
</protein>
<dbReference type="EMBL" id="JAJJMA010120551">
    <property type="protein sequence ID" value="MCL7032174.1"/>
    <property type="molecule type" value="Genomic_DNA"/>
</dbReference>
<feature type="chain" id="PRO_5041438006" evidence="2">
    <location>
        <begin position="25"/>
        <end position="119"/>
    </location>
</feature>
<evidence type="ECO:0000256" key="1">
    <source>
        <dbReference type="SAM" id="Phobius"/>
    </source>
</evidence>
<evidence type="ECO:0000256" key="2">
    <source>
        <dbReference type="SAM" id="SignalP"/>
    </source>
</evidence>
<reference evidence="3" key="1">
    <citation type="submission" date="2022-03" db="EMBL/GenBank/DDBJ databases">
        <title>A functionally conserved STORR gene fusion in Papaver species that diverged 16.8 million years ago.</title>
        <authorList>
            <person name="Catania T."/>
        </authorList>
    </citation>
    <scope>NUCLEOTIDE SEQUENCE</scope>
    <source>
        <strain evidence="3">S-191538</strain>
    </source>
</reference>
<name>A0AA41S9R7_PAPNU</name>
<sequence length="119" mass="13537">MTTKNLTLLMCVLVFSIAFQFCRADDDDLDKGEVYQKCYKDCDDKCKGEGYGEVFCHMRCNKPCEAKQKMHNVNETFRAVNDTKNFLKKSISGATTDRILSSGAQVSMVGIFMLVLLYY</sequence>
<keyword evidence="2" id="KW-0732">Signal</keyword>
<dbReference type="Gene3D" id="1.10.287.720">
    <property type="entry name" value="Pollen allergen ole e 6"/>
    <property type="match status" value="1"/>
</dbReference>
<gene>
    <name evidence="3" type="ORF">MKW94_018906</name>
</gene>
<dbReference type="SUPFAM" id="SSF111388">
    <property type="entry name" value="Pollen allergen ole e 6"/>
    <property type="match status" value="1"/>
</dbReference>
<feature type="signal peptide" evidence="2">
    <location>
        <begin position="1"/>
        <end position="24"/>
    </location>
</feature>
<accession>A0AA41S9R7</accession>
<keyword evidence="4" id="KW-1185">Reference proteome</keyword>
<comment type="caution">
    <text evidence="3">The sequence shown here is derived from an EMBL/GenBank/DDBJ whole genome shotgun (WGS) entry which is preliminary data.</text>
</comment>
<dbReference type="AlphaFoldDB" id="A0AA41S9R7"/>